<evidence type="ECO:0000259" key="13">
    <source>
        <dbReference type="PROSITE" id="PS51192"/>
    </source>
</evidence>
<dbReference type="GO" id="GO:0006281">
    <property type="term" value="P:DNA repair"/>
    <property type="evidence" value="ECO:0007669"/>
    <property type="project" value="TreeGrafter"/>
</dbReference>
<sequence length="636" mass="72677">MTRDIKEILKTYWGYDDFRSLQEEIIRSVLDGKDTLALMPTGGGKSLTYQVSGLAMEGVCLVVTPLIALMKDQVEDLKNRQIPAEAIYTGMRRDRVESIINKCIYDTVKFLYVSPERLYSERFREKLRLMNVCLITVDEAHCISQWGYDFRPPYLRIAEVREFFPGVATLALTATATPEVVEDIQKQLHFSTPNVLSKSFRRENISYVIRDTEAKPLELFNILSKVQGGAIVYVRTRLKASSIAAFLNKSGIKSDFYHAGLSSAQRARRQEAWKSGKVPVVVATNAFGMGIDKADVRVVVHYDVPDSPEAYFQEAGRAGRDGKRAYAVLLSSRAALGGLQKRIDDAFPPKDYILRVYEALANYYQLGEGEGQGRAFEFNLKLFARNFKLNEARVMSAISILEVAGFLGYTTDINSRSRVMFTVLRDRLYEFETGDPLLERLMVLLMRNYAGIFVQDAYVDEGFLADQLDVTRKVLYDAFISLAKRKIIRYVPGDVKPYIVYYQPRLPLSYITIGREAYENRKELFVTKIGAMARYIRDDETCRQLLLMEYFGQKEEKPCGICDVCIGKKKRLHREERKSLEERILQVLAKQNTNIRELVRQLGEDEEVVVGQVRKLLDEGKIQYVSTLELGITRKS</sequence>
<keyword evidence="6" id="KW-0067">ATP-binding</keyword>
<dbReference type="InterPro" id="IPR004589">
    <property type="entry name" value="DNA_helicase_ATP-dep_RecQ"/>
</dbReference>
<dbReference type="Gene3D" id="3.40.50.300">
    <property type="entry name" value="P-loop containing nucleotide triphosphate hydrolases"/>
    <property type="match status" value="2"/>
</dbReference>
<dbReference type="Pfam" id="PF00270">
    <property type="entry name" value="DEAD"/>
    <property type="match status" value="1"/>
</dbReference>
<dbReference type="RefSeq" id="WP_118302618.1">
    <property type="nucleotide sequence ID" value="NZ_BMPA01000021.1"/>
</dbReference>
<dbReference type="AlphaFoldDB" id="A0A7X5YAF7"/>
<dbReference type="GO" id="GO:0043138">
    <property type="term" value="F:3'-5' DNA helicase activity"/>
    <property type="evidence" value="ECO:0007669"/>
    <property type="project" value="UniProtKB-EC"/>
</dbReference>
<keyword evidence="5 15" id="KW-0347">Helicase</keyword>
<comment type="catalytic activity">
    <reaction evidence="9">
        <text>Couples ATP hydrolysis with the unwinding of duplex DNA by translocating in the 3'-5' direction.</text>
        <dbReference type="EC" id="5.6.2.4"/>
    </reaction>
</comment>
<dbReference type="SUPFAM" id="SSF52540">
    <property type="entry name" value="P-loop containing nucleoside triphosphate hydrolases"/>
    <property type="match status" value="1"/>
</dbReference>
<dbReference type="EMBL" id="CP043839">
    <property type="protein sequence ID" value="WOF14825.1"/>
    <property type="molecule type" value="Genomic_DNA"/>
</dbReference>
<dbReference type="Pfam" id="PF16124">
    <property type="entry name" value="RecQ_Zn_bind"/>
    <property type="match status" value="1"/>
</dbReference>
<evidence type="ECO:0000256" key="11">
    <source>
        <dbReference type="ARBA" id="ARBA00044535"/>
    </source>
</evidence>
<dbReference type="Pfam" id="PF00271">
    <property type="entry name" value="Helicase_C"/>
    <property type="match status" value="1"/>
</dbReference>
<dbReference type="SMART" id="SM00490">
    <property type="entry name" value="HELICc"/>
    <property type="match status" value="1"/>
</dbReference>
<dbReference type="GO" id="GO:0046872">
    <property type="term" value="F:metal ion binding"/>
    <property type="evidence" value="ECO:0007669"/>
    <property type="project" value="UniProtKB-KW"/>
</dbReference>
<dbReference type="PANTHER" id="PTHR13710:SF105">
    <property type="entry name" value="ATP-DEPENDENT DNA HELICASE Q1"/>
    <property type="match status" value="1"/>
</dbReference>
<dbReference type="Proteomes" id="UP000576368">
    <property type="component" value="Unassembled WGS sequence"/>
</dbReference>
<proteinExistence type="inferred from homology"/>
<evidence type="ECO:0000256" key="7">
    <source>
        <dbReference type="ARBA" id="ARBA00023125"/>
    </source>
</evidence>
<dbReference type="NCBIfam" id="TIGR00614">
    <property type="entry name" value="recQ_fam"/>
    <property type="match status" value="1"/>
</dbReference>
<evidence type="ECO:0000313" key="16">
    <source>
        <dbReference type="EMBL" id="WOF14825.1"/>
    </source>
</evidence>
<dbReference type="SMART" id="SM00487">
    <property type="entry name" value="DEXDc"/>
    <property type="match status" value="1"/>
</dbReference>
<gene>
    <name evidence="16" type="ORF">F1644_22330</name>
    <name evidence="15" type="ORF">GGR15_001111</name>
</gene>
<dbReference type="GO" id="GO:0009378">
    <property type="term" value="F:four-way junction helicase activity"/>
    <property type="evidence" value="ECO:0007669"/>
    <property type="project" value="TreeGrafter"/>
</dbReference>
<reference evidence="16 18" key="1">
    <citation type="submission" date="2019-09" db="EMBL/GenBank/DDBJ databases">
        <title>Butyricimonas paravirosa DSM 105722 (=214-4 = JCM 18677 = CCUG 65563).</title>
        <authorList>
            <person name="Le Roy T."/>
            <person name="Cani P.D."/>
        </authorList>
    </citation>
    <scope>NUCLEOTIDE SEQUENCE [LARGE SCALE GENOMIC DNA]</scope>
    <source>
        <strain evidence="16 18">DSM 105722</strain>
    </source>
</reference>
<evidence type="ECO:0000256" key="2">
    <source>
        <dbReference type="ARBA" id="ARBA00022723"/>
    </source>
</evidence>
<keyword evidence="7" id="KW-0238">DNA-binding</keyword>
<dbReference type="InterPro" id="IPR014001">
    <property type="entry name" value="Helicase_ATP-bd"/>
</dbReference>
<dbReference type="InterPro" id="IPR032284">
    <property type="entry name" value="RecQ_Zn-bd"/>
</dbReference>
<dbReference type="GO" id="GO:0005737">
    <property type="term" value="C:cytoplasm"/>
    <property type="evidence" value="ECO:0007669"/>
    <property type="project" value="TreeGrafter"/>
</dbReference>
<dbReference type="InterPro" id="IPR011545">
    <property type="entry name" value="DEAD/DEAH_box_helicase_dom"/>
</dbReference>
<dbReference type="CDD" id="cd17920">
    <property type="entry name" value="DEXHc_RecQ"/>
    <property type="match status" value="1"/>
</dbReference>
<name>A0A7X5YAF7_9BACT</name>
<reference evidence="15 17" key="2">
    <citation type="submission" date="2020-03" db="EMBL/GenBank/DDBJ databases">
        <title>Genomic Encyclopedia of Type Strains, Phase IV (KMG-IV): sequencing the most valuable type-strain genomes for metagenomic binning, comparative biology and taxonomic classification.</title>
        <authorList>
            <person name="Goeker M."/>
        </authorList>
    </citation>
    <scope>NUCLEOTIDE SEQUENCE [LARGE SCALE GENOMIC DNA]</scope>
    <source>
        <strain evidence="15 17">DSM 105722</strain>
    </source>
</reference>
<keyword evidence="3" id="KW-0547">Nucleotide-binding</keyword>
<dbReference type="EC" id="5.6.2.4" evidence="10"/>
<feature type="domain" description="Helicase C-terminal" evidence="14">
    <location>
        <begin position="218"/>
        <end position="360"/>
    </location>
</feature>
<dbReference type="InterPro" id="IPR036388">
    <property type="entry name" value="WH-like_DNA-bd_sf"/>
</dbReference>
<dbReference type="GO" id="GO:0030894">
    <property type="term" value="C:replisome"/>
    <property type="evidence" value="ECO:0007669"/>
    <property type="project" value="TreeGrafter"/>
</dbReference>
<keyword evidence="18" id="KW-1185">Reference proteome</keyword>
<dbReference type="GeneID" id="86894097"/>
<dbReference type="FunFam" id="3.40.50.300:FF:001389">
    <property type="entry name" value="ATP-dependent DNA helicase RecQ"/>
    <property type="match status" value="1"/>
</dbReference>
<keyword evidence="2" id="KW-0479">Metal-binding</keyword>
<dbReference type="Proteomes" id="UP001302374">
    <property type="component" value="Chromosome"/>
</dbReference>
<dbReference type="InterPro" id="IPR001650">
    <property type="entry name" value="Helicase_C-like"/>
</dbReference>
<dbReference type="InterPro" id="IPR027417">
    <property type="entry name" value="P-loop_NTPase"/>
</dbReference>
<evidence type="ECO:0000256" key="5">
    <source>
        <dbReference type="ARBA" id="ARBA00022806"/>
    </source>
</evidence>
<evidence type="ECO:0000313" key="15">
    <source>
        <dbReference type="EMBL" id="NJC17500.1"/>
    </source>
</evidence>
<dbReference type="GO" id="GO:0006310">
    <property type="term" value="P:DNA recombination"/>
    <property type="evidence" value="ECO:0007669"/>
    <property type="project" value="InterPro"/>
</dbReference>
<evidence type="ECO:0000256" key="10">
    <source>
        <dbReference type="ARBA" id="ARBA00034808"/>
    </source>
</evidence>
<dbReference type="EMBL" id="JAATLI010000003">
    <property type="protein sequence ID" value="NJC17500.1"/>
    <property type="molecule type" value="Genomic_DNA"/>
</dbReference>
<evidence type="ECO:0000256" key="3">
    <source>
        <dbReference type="ARBA" id="ARBA00022741"/>
    </source>
</evidence>
<evidence type="ECO:0000313" key="18">
    <source>
        <dbReference type="Proteomes" id="UP001302374"/>
    </source>
</evidence>
<evidence type="ECO:0000256" key="8">
    <source>
        <dbReference type="ARBA" id="ARBA00023235"/>
    </source>
</evidence>
<evidence type="ECO:0000256" key="6">
    <source>
        <dbReference type="ARBA" id="ARBA00022840"/>
    </source>
</evidence>
<dbReference type="PANTHER" id="PTHR13710">
    <property type="entry name" value="DNA HELICASE RECQ FAMILY MEMBER"/>
    <property type="match status" value="1"/>
</dbReference>
<dbReference type="GO" id="GO:0005524">
    <property type="term" value="F:ATP binding"/>
    <property type="evidence" value="ECO:0007669"/>
    <property type="project" value="UniProtKB-KW"/>
</dbReference>
<feature type="domain" description="Helicase ATP-binding" evidence="13">
    <location>
        <begin position="26"/>
        <end position="194"/>
    </location>
</feature>
<evidence type="ECO:0000256" key="1">
    <source>
        <dbReference type="ARBA" id="ARBA00005446"/>
    </source>
</evidence>
<evidence type="ECO:0000256" key="9">
    <source>
        <dbReference type="ARBA" id="ARBA00034617"/>
    </source>
</evidence>
<keyword evidence="4 15" id="KW-0378">Hydrolase</keyword>
<evidence type="ECO:0000256" key="12">
    <source>
        <dbReference type="ARBA" id="ARBA00044550"/>
    </source>
</evidence>
<dbReference type="Gene3D" id="1.10.10.10">
    <property type="entry name" value="Winged helix-like DNA-binding domain superfamily/Winged helix DNA-binding domain"/>
    <property type="match status" value="1"/>
</dbReference>
<accession>A0A7X5YAF7</accession>
<dbReference type="GO" id="GO:0003677">
    <property type="term" value="F:DNA binding"/>
    <property type="evidence" value="ECO:0007669"/>
    <property type="project" value="UniProtKB-KW"/>
</dbReference>
<keyword evidence="8" id="KW-0413">Isomerase</keyword>
<dbReference type="PROSITE" id="PS51194">
    <property type="entry name" value="HELICASE_CTER"/>
    <property type="match status" value="1"/>
</dbReference>
<dbReference type="GO" id="GO:0016787">
    <property type="term" value="F:hydrolase activity"/>
    <property type="evidence" value="ECO:0007669"/>
    <property type="project" value="UniProtKB-KW"/>
</dbReference>
<evidence type="ECO:0000256" key="4">
    <source>
        <dbReference type="ARBA" id="ARBA00022801"/>
    </source>
</evidence>
<comment type="similarity">
    <text evidence="1">Belongs to the helicase family. RecQ subfamily.</text>
</comment>
<evidence type="ECO:0000259" key="14">
    <source>
        <dbReference type="PROSITE" id="PS51194"/>
    </source>
</evidence>
<evidence type="ECO:0000313" key="17">
    <source>
        <dbReference type="Proteomes" id="UP000576368"/>
    </source>
</evidence>
<dbReference type="GO" id="GO:0043590">
    <property type="term" value="C:bacterial nucleoid"/>
    <property type="evidence" value="ECO:0007669"/>
    <property type="project" value="TreeGrafter"/>
</dbReference>
<dbReference type="PROSITE" id="PS51192">
    <property type="entry name" value="HELICASE_ATP_BIND_1"/>
    <property type="match status" value="1"/>
</dbReference>
<protein>
    <recommendedName>
        <fullName evidence="11">ATP-dependent DNA helicase RecQ</fullName>
        <ecNumber evidence="10">5.6.2.4</ecNumber>
    </recommendedName>
    <alternativeName>
        <fullName evidence="12">DNA 3'-5' helicase RecQ</fullName>
    </alternativeName>
</protein>
<organism evidence="15 17">
    <name type="scientific">Butyricimonas paravirosa</name>
    <dbReference type="NCBI Taxonomy" id="1472417"/>
    <lineage>
        <taxon>Bacteria</taxon>
        <taxon>Pseudomonadati</taxon>
        <taxon>Bacteroidota</taxon>
        <taxon>Bacteroidia</taxon>
        <taxon>Bacteroidales</taxon>
        <taxon>Odoribacteraceae</taxon>
        <taxon>Butyricimonas</taxon>
    </lineage>
</organism>